<evidence type="ECO:0000313" key="3">
    <source>
        <dbReference type="EMBL" id="ABK66551.1"/>
    </source>
</evidence>
<feature type="signal peptide" evidence="1">
    <location>
        <begin position="1"/>
        <end position="27"/>
    </location>
</feature>
<protein>
    <recommendedName>
        <fullName evidence="2">DUF732 domain-containing protein</fullName>
    </recommendedName>
</protein>
<dbReference type="EMBL" id="CP000479">
    <property type="protein sequence ID" value="ABK66551.1"/>
    <property type="molecule type" value="Genomic_DNA"/>
</dbReference>
<evidence type="ECO:0000256" key="1">
    <source>
        <dbReference type="SAM" id="SignalP"/>
    </source>
</evidence>
<dbReference type="Proteomes" id="UP000001574">
    <property type="component" value="Chromosome"/>
</dbReference>
<dbReference type="Pfam" id="PF05305">
    <property type="entry name" value="DUF732"/>
    <property type="match status" value="1"/>
</dbReference>
<dbReference type="HOGENOM" id="CLU_135573_2_1_11"/>
<dbReference type="RefSeq" id="WP_010949249.1">
    <property type="nucleotide sequence ID" value="NC_008595.1"/>
</dbReference>
<accession>A0A0H2ZX79</accession>
<evidence type="ECO:0000313" key="4">
    <source>
        <dbReference type="Proteomes" id="UP000001574"/>
    </source>
</evidence>
<evidence type="ECO:0000259" key="2">
    <source>
        <dbReference type="Pfam" id="PF05305"/>
    </source>
</evidence>
<keyword evidence="1" id="KW-0732">Signal</keyword>
<dbReference type="GeneID" id="75270284"/>
<gene>
    <name evidence="3" type="ordered locus">MAV_2908</name>
</gene>
<dbReference type="InterPro" id="IPR007969">
    <property type="entry name" value="DUF732"/>
</dbReference>
<proteinExistence type="predicted"/>
<organism evidence="3 4">
    <name type="scientific">Mycobacterium avium (strain 104)</name>
    <dbReference type="NCBI Taxonomy" id="243243"/>
    <lineage>
        <taxon>Bacteria</taxon>
        <taxon>Bacillati</taxon>
        <taxon>Actinomycetota</taxon>
        <taxon>Actinomycetes</taxon>
        <taxon>Mycobacteriales</taxon>
        <taxon>Mycobacteriaceae</taxon>
        <taxon>Mycobacterium</taxon>
        <taxon>Mycobacterium avium complex (MAC)</taxon>
    </lineage>
</organism>
<name>A0A0H2ZX79_MYCA1</name>
<feature type="chain" id="PRO_5002604271" description="DUF732 domain-containing protein" evidence="1">
    <location>
        <begin position="28"/>
        <end position="112"/>
    </location>
</feature>
<dbReference type="AlphaFoldDB" id="A0A0H2ZX79"/>
<reference evidence="3 4" key="1">
    <citation type="submission" date="2006-10" db="EMBL/GenBank/DDBJ databases">
        <authorList>
            <person name="Fleischmann R.D."/>
            <person name="Dodson R.J."/>
            <person name="Haft D.H."/>
            <person name="Merkel J.S."/>
            <person name="Nelson W.C."/>
            <person name="Fraser C.M."/>
        </authorList>
    </citation>
    <scope>NUCLEOTIDE SEQUENCE [LARGE SCALE GENOMIC DNA]</scope>
    <source>
        <strain evidence="3 4">104</strain>
    </source>
</reference>
<dbReference type="KEGG" id="mav:MAV_2908"/>
<sequence>MMKRLLAALGASAMIGATIGLAAPAHADPPPVPDGDDGGFVAALQQAGFSFSSPGSAVAAGRAVCSCLNNGEPGLEVVHDVKTHNPGMDMEMASNFALLSAKYYCPHQLSKA</sequence>
<feature type="domain" description="DUF732" evidence="2">
    <location>
        <begin position="36"/>
        <end position="106"/>
    </location>
</feature>